<accession>D9XNF0</accession>
<gene>
    <name evidence="3" type="ORF">SSRG_00907</name>
</gene>
<dbReference type="STRING" id="467200.SSRG_00907"/>
<dbReference type="InterPro" id="IPR008979">
    <property type="entry name" value="Galactose-bd-like_sf"/>
</dbReference>
<feature type="transmembrane region" description="Helical" evidence="2">
    <location>
        <begin position="338"/>
        <end position="359"/>
    </location>
</feature>
<keyword evidence="4" id="KW-1185">Reference proteome</keyword>
<dbReference type="AlphaFoldDB" id="D9XNF0"/>
<feature type="compositionally biased region" description="Low complexity" evidence="1">
    <location>
        <begin position="214"/>
        <end position="225"/>
    </location>
</feature>
<keyword evidence="2" id="KW-1133">Transmembrane helix</keyword>
<organism evidence="3 4">
    <name type="scientific">Streptomyces griseoflavus Tu4000</name>
    <dbReference type="NCBI Taxonomy" id="467200"/>
    <lineage>
        <taxon>Bacteria</taxon>
        <taxon>Bacillati</taxon>
        <taxon>Actinomycetota</taxon>
        <taxon>Actinomycetes</taxon>
        <taxon>Kitasatosporales</taxon>
        <taxon>Streptomycetaceae</taxon>
        <taxon>Streptomyces</taxon>
    </lineage>
</organism>
<proteinExistence type="predicted"/>
<evidence type="ECO:0000313" key="3">
    <source>
        <dbReference type="EMBL" id="EFL38103.1"/>
    </source>
</evidence>
<evidence type="ECO:0000313" key="4">
    <source>
        <dbReference type="Proteomes" id="UP000002968"/>
    </source>
</evidence>
<dbReference type="EMBL" id="GG657758">
    <property type="protein sequence ID" value="EFL38103.1"/>
    <property type="molecule type" value="Genomic_DNA"/>
</dbReference>
<feature type="compositionally biased region" description="Basic and acidic residues" evidence="1">
    <location>
        <begin position="50"/>
        <end position="64"/>
    </location>
</feature>
<evidence type="ECO:0000256" key="2">
    <source>
        <dbReference type="SAM" id="Phobius"/>
    </source>
</evidence>
<dbReference type="InterPro" id="IPR057561">
    <property type="entry name" value="NADase_transloc"/>
</dbReference>
<dbReference type="NCBIfam" id="NF047619">
    <property type="entry name" value="NADase_discoid"/>
    <property type="match status" value="1"/>
</dbReference>
<dbReference type="SUPFAM" id="SSF49785">
    <property type="entry name" value="Galactose-binding domain-like"/>
    <property type="match status" value="1"/>
</dbReference>
<feature type="region of interest" description="Disordered" evidence="1">
    <location>
        <begin position="1"/>
        <end position="20"/>
    </location>
</feature>
<reference evidence="3" key="1">
    <citation type="submission" date="2009-02" db="EMBL/GenBank/DDBJ databases">
        <title>Annotation of Streptomyces griseoflavus strain Tu4000.</title>
        <authorList>
            <consortium name="The Broad Institute Genome Sequencing Platform"/>
            <consortium name="Broad Institute Microbial Sequencing Center"/>
            <person name="Fischbach M."/>
            <person name="Godfrey P."/>
            <person name="Ward D."/>
            <person name="Young S."/>
            <person name="Zeng Q."/>
            <person name="Koehrsen M."/>
            <person name="Alvarado L."/>
            <person name="Berlin A.M."/>
            <person name="Bochicchio J."/>
            <person name="Borenstein D."/>
            <person name="Chapman S.B."/>
            <person name="Chen Z."/>
            <person name="Engels R."/>
            <person name="Freedman E."/>
            <person name="Gellesch M."/>
            <person name="Goldberg J."/>
            <person name="Griggs A."/>
            <person name="Gujja S."/>
            <person name="Heilman E.R."/>
            <person name="Heiman D.I."/>
            <person name="Hepburn T.A."/>
            <person name="Howarth C."/>
            <person name="Jen D."/>
            <person name="Larson L."/>
            <person name="Lewis B."/>
            <person name="Mehta T."/>
            <person name="Park D."/>
            <person name="Pearson M."/>
            <person name="Richards J."/>
            <person name="Roberts A."/>
            <person name="Saif S."/>
            <person name="Shea T.D."/>
            <person name="Shenoy N."/>
            <person name="Sisk P."/>
            <person name="Stolte C."/>
            <person name="Sykes S.N."/>
            <person name="Thomson T."/>
            <person name="Walk T."/>
            <person name="White J."/>
            <person name="Yandava C."/>
            <person name="Straight P."/>
            <person name="Clardy J."/>
            <person name="Hung D."/>
            <person name="Kolter R."/>
            <person name="Mekalanos J."/>
            <person name="Walker S."/>
            <person name="Walsh C.T."/>
            <person name="Wieland-Brown L.C."/>
            <person name="Haas B."/>
            <person name="Nusbaum C."/>
            <person name="Birren B."/>
        </authorList>
    </citation>
    <scope>NUCLEOTIDE SEQUENCE [LARGE SCALE GENOMIC DNA]</scope>
    <source>
        <strain evidence="3">Tu4000</strain>
    </source>
</reference>
<protein>
    <submittedName>
        <fullName evidence="3">Membrane protein</fullName>
    </submittedName>
</protein>
<sequence>MTTQPSATGSGRNGAAHCADCGTRAAPGQFFCDSCGAVLRWARRTARGGTGEESREADEPRTEESGPTAGRSASRSDRELVPTAGDRNPSGALRAPATVNSDRAPGSVQNDGPDTTPGGSAYADVVASFGEAPSTGTRAPEPDGAPPSTPASGEPGPDGPDQREPETNVLDSSTPDAAGPDMNEPGMTSQDDGPHTTRSAGDAAHTAQLPATPPAASGASGAPDDAIARARSLLVPVADPERRAAPTRSVPPVLPGRPDAGRPQVRAPGREPGTDGGVPCPWCGTSNRPDRHFCGLCAMPQSRAPQATGTRPWWRRVLDPRNRETPWAGDRPRLRRGFGYLMTWALWVVLLTLLITAVVNADNAVSAVRDHFSKRGPVGPDSVKASRSYPRHGPELAFDKLNNTWWGPGVNQSGAGEWIEARFDQPTRLLDVIITPGVSTRADQLSESALPRRVEAVITTADGKKESRFLTLDQAAGGQRRAFRFGEVTAVRLIVRSSYAASADKQVAIAEVEFFGPSNSGRDQ</sequence>
<feature type="compositionally biased region" description="Polar residues" evidence="1">
    <location>
        <begin position="1"/>
        <end position="10"/>
    </location>
</feature>
<name>D9XNF0_9ACTN</name>
<dbReference type="OrthoDB" id="3808044at2"/>
<dbReference type="Gene3D" id="2.60.120.260">
    <property type="entry name" value="Galactose-binding domain-like"/>
    <property type="match status" value="1"/>
</dbReference>
<dbReference type="eggNOG" id="ENOG50334P7">
    <property type="taxonomic scope" value="Bacteria"/>
</dbReference>
<feature type="region of interest" description="Disordered" evidence="1">
    <location>
        <begin position="45"/>
        <end position="277"/>
    </location>
</feature>
<dbReference type="HOGENOM" id="CLU_033809_1_0_11"/>
<feature type="compositionally biased region" description="Polar residues" evidence="1">
    <location>
        <begin position="186"/>
        <end position="199"/>
    </location>
</feature>
<keyword evidence="2" id="KW-0812">Transmembrane</keyword>
<dbReference type="Proteomes" id="UP000002968">
    <property type="component" value="Unassembled WGS sequence"/>
</dbReference>
<keyword evidence="2" id="KW-0472">Membrane</keyword>
<evidence type="ECO:0000256" key="1">
    <source>
        <dbReference type="SAM" id="MobiDB-lite"/>
    </source>
</evidence>